<evidence type="ECO:0000259" key="8">
    <source>
        <dbReference type="Pfam" id="PF00155"/>
    </source>
</evidence>
<comment type="similarity">
    <text evidence="2 7">Belongs to the class-I pyridoxal-phosphate-dependent aminotransferase family.</text>
</comment>
<dbReference type="EC" id="2.6.1.-" evidence="7"/>
<keyword evidence="4 7" id="KW-0808">Transferase</keyword>
<keyword evidence="3 7" id="KW-0032">Aminotransferase</keyword>
<dbReference type="GO" id="GO:0006520">
    <property type="term" value="P:amino acid metabolic process"/>
    <property type="evidence" value="ECO:0007669"/>
    <property type="project" value="InterPro"/>
</dbReference>
<organism evidence="9 10">
    <name type="scientific">Methylobacterium frigidaeris</name>
    <dbReference type="NCBI Taxonomy" id="2038277"/>
    <lineage>
        <taxon>Bacteria</taxon>
        <taxon>Pseudomonadati</taxon>
        <taxon>Pseudomonadota</taxon>
        <taxon>Alphaproteobacteria</taxon>
        <taxon>Hyphomicrobiales</taxon>
        <taxon>Methylobacteriaceae</taxon>
        <taxon>Methylobacterium</taxon>
    </lineage>
</organism>
<dbReference type="SUPFAM" id="SSF53383">
    <property type="entry name" value="PLP-dependent transferases"/>
    <property type="match status" value="1"/>
</dbReference>
<dbReference type="PANTHER" id="PTHR46383">
    <property type="entry name" value="ASPARTATE AMINOTRANSFERASE"/>
    <property type="match status" value="1"/>
</dbReference>
<evidence type="ECO:0000256" key="3">
    <source>
        <dbReference type="ARBA" id="ARBA00022576"/>
    </source>
</evidence>
<evidence type="ECO:0000256" key="5">
    <source>
        <dbReference type="ARBA" id="ARBA00022898"/>
    </source>
</evidence>
<dbReference type="EMBL" id="BPQJ01000053">
    <property type="protein sequence ID" value="GJD66036.1"/>
    <property type="molecule type" value="Genomic_DNA"/>
</dbReference>
<dbReference type="Gene3D" id="3.40.640.10">
    <property type="entry name" value="Type I PLP-dependent aspartate aminotransferase-like (Major domain)"/>
    <property type="match status" value="1"/>
</dbReference>
<dbReference type="InterPro" id="IPR015421">
    <property type="entry name" value="PyrdxlP-dep_Trfase_major"/>
</dbReference>
<dbReference type="InterPro" id="IPR015424">
    <property type="entry name" value="PyrdxlP-dep_Trfase"/>
</dbReference>
<comment type="catalytic activity">
    <reaction evidence="6">
        <text>L-aspartate + 2-oxoglutarate = oxaloacetate + L-glutamate</text>
        <dbReference type="Rhea" id="RHEA:21824"/>
        <dbReference type="ChEBI" id="CHEBI:16452"/>
        <dbReference type="ChEBI" id="CHEBI:16810"/>
        <dbReference type="ChEBI" id="CHEBI:29985"/>
        <dbReference type="ChEBI" id="CHEBI:29991"/>
        <dbReference type="EC" id="2.6.1.1"/>
    </reaction>
</comment>
<dbReference type="Proteomes" id="UP001055286">
    <property type="component" value="Unassembled WGS sequence"/>
</dbReference>
<evidence type="ECO:0000313" key="9">
    <source>
        <dbReference type="EMBL" id="GJD66036.1"/>
    </source>
</evidence>
<dbReference type="InterPro" id="IPR050596">
    <property type="entry name" value="AspAT/PAT-like"/>
</dbReference>
<dbReference type="RefSeq" id="WP_238193301.1">
    <property type="nucleotide sequence ID" value="NZ_BPQJ01000053.1"/>
</dbReference>
<dbReference type="GO" id="GO:0004069">
    <property type="term" value="F:L-aspartate:2-oxoglutarate aminotransferase activity"/>
    <property type="evidence" value="ECO:0007669"/>
    <property type="project" value="UniProtKB-EC"/>
</dbReference>
<name>A0AA37HI96_9HYPH</name>
<evidence type="ECO:0000256" key="1">
    <source>
        <dbReference type="ARBA" id="ARBA00001933"/>
    </source>
</evidence>
<evidence type="ECO:0000313" key="10">
    <source>
        <dbReference type="Proteomes" id="UP001055286"/>
    </source>
</evidence>
<evidence type="ECO:0000256" key="2">
    <source>
        <dbReference type="ARBA" id="ARBA00007441"/>
    </source>
</evidence>
<dbReference type="Pfam" id="PF00155">
    <property type="entry name" value="Aminotran_1_2"/>
    <property type="match status" value="1"/>
</dbReference>
<accession>A0AA37HI96</accession>
<keyword evidence="5" id="KW-0663">Pyridoxal phosphate</keyword>
<protein>
    <recommendedName>
        <fullName evidence="7">Aminotransferase</fullName>
        <ecNumber evidence="7">2.6.1.-</ecNumber>
    </recommendedName>
</protein>
<gene>
    <name evidence="9" type="primary">dapX</name>
    <name evidence="9" type="ORF">MPEAHAMD_6232</name>
</gene>
<comment type="cofactor">
    <cofactor evidence="1 7">
        <name>pyridoxal 5'-phosphate</name>
        <dbReference type="ChEBI" id="CHEBI:597326"/>
    </cofactor>
</comment>
<dbReference type="InterPro" id="IPR004839">
    <property type="entry name" value="Aminotransferase_I/II_large"/>
</dbReference>
<dbReference type="NCBIfam" id="NF004770">
    <property type="entry name" value="PRK06108.1"/>
    <property type="match status" value="1"/>
</dbReference>
<evidence type="ECO:0000256" key="6">
    <source>
        <dbReference type="ARBA" id="ARBA00049185"/>
    </source>
</evidence>
<comment type="caution">
    <text evidence="9">The sequence shown here is derived from an EMBL/GenBank/DDBJ whole genome shotgun (WGS) entry which is preliminary data.</text>
</comment>
<evidence type="ECO:0000256" key="4">
    <source>
        <dbReference type="ARBA" id="ARBA00022679"/>
    </source>
</evidence>
<keyword evidence="10" id="KW-1185">Reference proteome</keyword>
<feature type="domain" description="Aminotransferase class I/classII large" evidence="8">
    <location>
        <begin position="44"/>
        <end position="380"/>
    </location>
</feature>
<evidence type="ECO:0000256" key="7">
    <source>
        <dbReference type="RuleBase" id="RU000481"/>
    </source>
</evidence>
<dbReference type="CDD" id="cd00609">
    <property type="entry name" value="AAT_like"/>
    <property type="match status" value="1"/>
</dbReference>
<proteinExistence type="inferred from homology"/>
<dbReference type="PROSITE" id="PS00105">
    <property type="entry name" value="AA_TRANSFER_CLASS_1"/>
    <property type="match status" value="1"/>
</dbReference>
<reference evidence="9" key="1">
    <citation type="journal article" date="2016" name="Front. Microbiol.">
        <title>Genome Sequence of the Piezophilic, Mesophilic Sulfate-Reducing Bacterium Desulfovibrio indicus J2T.</title>
        <authorList>
            <person name="Cao J."/>
            <person name="Maignien L."/>
            <person name="Shao Z."/>
            <person name="Alain K."/>
            <person name="Jebbar M."/>
        </authorList>
    </citation>
    <scope>NUCLEOTIDE SEQUENCE</scope>
    <source>
        <strain evidence="9">JCM 32048</strain>
    </source>
</reference>
<reference evidence="9" key="2">
    <citation type="submission" date="2021-08" db="EMBL/GenBank/DDBJ databases">
        <authorList>
            <person name="Tani A."/>
            <person name="Ola A."/>
            <person name="Ogura Y."/>
            <person name="Katsura K."/>
            <person name="Hayashi T."/>
        </authorList>
    </citation>
    <scope>NUCLEOTIDE SEQUENCE</scope>
    <source>
        <strain evidence="9">JCM 32048</strain>
    </source>
</reference>
<sequence length="395" mass="42709">MASPSPVLPRDAIAAIPPALIRSIANGAMGREGLLPFWFGESDETTPAFIREAAIRSLESGETFYLPNLGRPYLRDSLAAYLTRIHGCPIESERVAVVSAGISGLMLAAQVILSPGDKVVAVTPLWPNVVEIPRILGAGVTRVPLAVRDGRRSLDLDRLLAALTPGTRALVVNSPNNPTGWTITEEAIDAVLAHCRRHGIWIFADDVYQRLPYDPDVAGAPSFLTRYRPGDRIISVNSFSKAWLMTGFRIGWIVVPPDIVDTFVKLIEYNTACVPEPSQRAADAALRGGEPVIASLRAHLRRTRAILAEGLGAHEGVELPEAGGGMYGFFRIAGYEDAVTLTRRLVDEVGLGLAPGNAFGLEGRGWLRWCHAASEDKLRDGLGRLARFLALSRQA</sequence>
<dbReference type="GO" id="GO:0030170">
    <property type="term" value="F:pyridoxal phosphate binding"/>
    <property type="evidence" value="ECO:0007669"/>
    <property type="project" value="InterPro"/>
</dbReference>
<dbReference type="InterPro" id="IPR004838">
    <property type="entry name" value="NHTrfase_class1_PyrdxlP-BS"/>
</dbReference>
<dbReference type="AlphaFoldDB" id="A0AA37HI96"/>